<dbReference type="Pfam" id="PF04020">
    <property type="entry name" value="Phage_holin_4_2"/>
    <property type="match status" value="1"/>
</dbReference>
<evidence type="ECO:0000313" key="3">
    <source>
        <dbReference type="Proteomes" id="UP000193484"/>
    </source>
</evidence>
<reference evidence="2 3" key="1">
    <citation type="submission" date="2016-01" db="EMBL/GenBank/DDBJ databases">
        <title>The new phylogeny of the genus Mycobacterium.</title>
        <authorList>
            <person name="Tarcisio F."/>
            <person name="Conor M."/>
            <person name="Antonella G."/>
            <person name="Elisabetta G."/>
            <person name="Giulia F.S."/>
            <person name="Sara T."/>
            <person name="Anna F."/>
            <person name="Clotilde B."/>
            <person name="Roberto B."/>
            <person name="Veronica D.S."/>
            <person name="Fabio R."/>
            <person name="Monica P."/>
            <person name="Olivier J."/>
            <person name="Enrico T."/>
            <person name="Nicola S."/>
        </authorList>
    </citation>
    <scope>NUCLEOTIDE SEQUENCE [LARGE SCALE GENOMIC DNA]</scope>
    <source>
        <strain evidence="2 3">DSM 44179</strain>
    </source>
</reference>
<evidence type="ECO:0000256" key="1">
    <source>
        <dbReference type="SAM" id="Phobius"/>
    </source>
</evidence>
<dbReference type="STRING" id="1793.AWC04_16330"/>
<name>A0A1X1R5K4_MYCFA</name>
<dbReference type="OrthoDB" id="4871734at2"/>
<keyword evidence="1" id="KW-1133">Transmembrane helix</keyword>
<dbReference type="RefSeq" id="WP_085099138.1">
    <property type="nucleotide sequence ID" value="NZ_AP022603.1"/>
</dbReference>
<dbReference type="EMBL" id="LQOJ01000051">
    <property type="protein sequence ID" value="ORU99855.1"/>
    <property type="molecule type" value="Genomic_DNA"/>
</dbReference>
<dbReference type="Proteomes" id="UP000193484">
    <property type="component" value="Unassembled WGS sequence"/>
</dbReference>
<dbReference type="InterPro" id="IPR007165">
    <property type="entry name" value="Phage_holin_4_2"/>
</dbReference>
<keyword evidence="1" id="KW-0812">Transmembrane</keyword>
<keyword evidence="1" id="KW-0472">Membrane</keyword>
<evidence type="ECO:0008006" key="4">
    <source>
        <dbReference type="Google" id="ProtNLM"/>
    </source>
</evidence>
<evidence type="ECO:0000313" key="2">
    <source>
        <dbReference type="EMBL" id="ORU99855.1"/>
    </source>
</evidence>
<dbReference type="AlphaFoldDB" id="A0A1X1R5K4"/>
<feature type="transmembrane region" description="Helical" evidence="1">
    <location>
        <begin position="62"/>
        <end position="86"/>
    </location>
</feature>
<sequence>MIRLLLKFVVFLASSAIGLLAANWLVDGVSVHPRGFVTAVLIFALAQAILSPFFAKMTSRYASAFLGGVGLVSTLVALALAAWFTGSAGLSIAGAGSWIAATVLVWLVTALATVLLPKLLIGKKVAGR</sequence>
<protein>
    <recommendedName>
        <fullName evidence="4">Phage holin family protein</fullName>
    </recommendedName>
</protein>
<keyword evidence="3" id="KW-1185">Reference proteome</keyword>
<accession>A0A1X1R5K4</accession>
<feature type="transmembrane region" description="Helical" evidence="1">
    <location>
        <begin position="98"/>
        <end position="121"/>
    </location>
</feature>
<gene>
    <name evidence="2" type="ORF">AWC04_16330</name>
</gene>
<feature type="transmembrane region" description="Helical" evidence="1">
    <location>
        <begin position="36"/>
        <end position="55"/>
    </location>
</feature>
<organism evidence="2 3">
    <name type="scientific">Mycolicibacterium fallax</name>
    <name type="common">Mycobacterium fallax</name>
    <dbReference type="NCBI Taxonomy" id="1793"/>
    <lineage>
        <taxon>Bacteria</taxon>
        <taxon>Bacillati</taxon>
        <taxon>Actinomycetota</taxon>
        <taxon>Actinomycetes</taxon>
        <taxon>Mycobacteriales</taxon>
        <taxon>Mycobacteriaceae</taxon>
        <taxon>Mycolicibacterium</taxon>
    </lineage>
</organism>
<proteinExistence type="predicted"/>
<comment type="caution">
    <text evidence="2">The sequence shown here is derived from an EMBL/GenBank/DDBJ whole genome shotgun (WGS) entry which is preliminary data.</text>
</comment>